<evidence type="ECO:0000313" key="3">
    <source>
        <dbReference type="Proteomes" id="UP000053424"/>
    </source>
</evidence>
<feature type="region of interest" description="Disordered" evidence="1">
    <location>
        <begin position="507"/>
        <end position="542"/>
    </location>
</feature>
<proteinExistence type="predicted"/>
<dbReference type="EMBL" id="KN831814">
    <property type="protein sequence ID" value="KIM35782.1"/>
    <property type="molecule type" value="Genomic_DNA"/>
</dbReference>
<keyword evidence="3" id="KW-1185">Reference proteome</keyword>
<dbReference type="AlphaFoldDB" id="A0A0C2Y3Y0"/>
<reference evidence="3" key="2">
    <citation type="submission" date="2015-01" db="EMBL/GenBank/DDBJ databases">
        <title>Evolutionary Origins and Diversification of the Mycorrhizal Mutualists.</title>
        <authorList>
            <consortium name="DOE Joint Genome Institute"/>
            <consortium name="Mycorrhizal Genomics Consortium"/>
            <person name="Kohler A."/>
            <person name="Kuo A."/>
            <person name="Nagy L.G."/>
            <person name="Floudas D."/>
            <person name="Copeland A."/>
            <person name="Barry K.W."/>
            <person name="Cichocki N."/>
            <person name="Veneault-Fourrey C."/>
            <person name="LaButti K."/>
            <person name="Lindquist E.A."/>
            <person name="Lipzen A."/>
            <person name="Lundell T."/>
            <person name="Morin E."/>
            <person name="Murat C."/>
            <person name="Riley R."/>
            <person name="Ohm R."/>
            <person name="Sun H."/>
            <person name="Tunlid A."/>
            <person name="Henrissat B."/>
            <person name="Grigoriev I.V."/>
            <person name="Hibbett D.S."/>
            <person name="Martin F."/>
        </authorList>
    </citation>
    <scope>NUCLEOTIDE SEQUENCE [LARGE SCALE GENOMIC DNA]</scope>
    <source>
        <strain evidence="3">h7</strain>
    </source>
</reference>
<reference evidence="2 3" key="1">
    <citation type="submission" date="2014-04" db="EMBL/GenBank/DDBJ databases">
        <authorList>
            <consortium name="DOE Joint Genome Institute"/>
            <person name="Kuo A."/>
            <person name="Gay G."/>
            <person name="Dore J."/>
            <person name="Kohler A."/>
            <person name="Nagy L.G."/>
            <person name="Floudas D."/>
            <person name="Copeland A."/>
            <person name="Barry K.W."/>
            <person name="Cichocki N."/>
            <person name="Veneault-Fourrey C."/>
            <person name="LaButti K."/>
            <person name="Lindquist E.A."/>
            <person name="Lipzen A."/>
            <person name="Lundell T."/>
            <person name="Morin E."/>
            <person name="Murat C."/>
            <person name="Sun H."/>
            <person name="Tunlid A."/>
            <person name="Henrissat B."/>
            <person name="Grigoriev I.V."/>
            <person name="Hibbett D.S."/>
            <person name="Martin F."/>
            <person name="Nordberg H.P."/>
            <person name="Cantor M.N."/>
            <person name="Hua S.X."/>
        </authorList>
    </citation>
    <scope>NUCLEOTIDE SEQUENCE [LARGE SCALE GENOMIC DNA]</scope>
    <source>
        <strain evidence="3">h7</strain>
    </source>
</reference>
<sequence length="542" mass="60740">MVSIADIPNEILHKILKEALVASFNPEITDFPPPWVFVDAGLAPPHRPLSESYVYPDSIIGTLFAFKVARVPSLWRDIASTWPYAWDHVVFDLQEDPTPFDEVFTWSGDRPIRVYMFNSIFHPQPTVEMELLEAKRVQKILASLSPHFRRCKSLIIYTTSSSSLPPPGQYFSTTLESTALAFLSLETDIPEKQVPCFDYLGILPLVAPPALTQLSLTGAAIMDLSWEFPQWVNCVPKLTFLKVTTFSFSEADPESVDGKPGKGTLELFISIICRIDPDHIHILNVSLSYDTPLKDTPQTRPFSPNSIHLNNVSSPFLYVLVNWMNCEETISMIRISNSNISQQQPTTGIRVLIPGKFLELENITTCESVCSILGAFHSITLKVTNCAGFDDAAIEWLTSNPDTLPGLWELQISDCVNFSTQVLRLLVKTRAIASSKHDRANPTLPQLPYIGNLSIWGNCPALSQGEKVWYKRNVETLQVSWISGDRYNREYFTNDRDSCPMGLFGFDDSDSDSDSDEEIFLSEEGRESCGERNGGNLPLNVD</sequence>
<evidence type="ECO:0000313" key="2">
    <source>
        <dbReference type="EMBL" id="KIM35782.1"/>
    </source>
</evidence>
<dbReference type="OrthoDB" id="3001771at2759"/>
<dbReference type="HOGENOM" id="CLU_027732_2_0_1"/>
<protein>
    <recommendedName>
        <fullName evidence="4">F-box domain-containing protein</fullName>
    </recommendedName>
</protein>
<gene>
    <name evidence="2" type="ORF">M413DRAFT_32246</name>
</gene>
<accession>A0A0C2Y3Y0</accession>
<evidence type="ECO:0000256" key="1">
    <source>
        <dbReference type="SAM" id="MobiDB-lite"/>
    </source>
</evidence>
<evidence type="ECO:0008006" key="4">
    <source>
        <dbReference type="Google" id="ProtNLM"/>
    </source>
</evidence>
<dbReference type="Proteomes" id="UP000053424">
    <property type="component" value="Unassembled WGS sequence"/>
</dbReference>
<feature type="compositionally biased region" description="Acidic residues" evidence="1">
    <location>
        <begin position="507"/>
        <end position="521"/>
    </location>
</feature>
<organism evidence="2 3">
    <name type="scientific">Hebeloma cylindrosporum</name>
    <dbReference type="NCBI Taxonomy" id="76867"/>
    <lineage>
        <taxon>Eukaryota</taxon>
        <taxon>Fungi</taxon>
        <taxon>Dikarya</taxon>
        <taxon>Basidiomycota</taxon>
        <taxon>Agaricomycotina</taxon>
        <taxon>Agaricomycetes</taxon>
        <taxon>Agaricomycetidae</taxon>
        <taxon>Agaricales</taxon>
        <taxon>Agaricineae</taxon>
        <taxon>Hymenogastraceae</taxon>
        <taxon>Hebeloma</taxon>
    </lineage>
</organism>
<name>A0A0C2Y3Y0_HEBCY</name>